<reference evidence="5 6" key="1">
    <citation type="journal article" date="2014" name="Genome Announc.">
        <title>Draft Genome Sequence of the Agar-Degrading Bacterium Catenovulum sp. Strain DS-2, Isolated from Intestines of Haliotis diversicolor.</title>
        <authorList>
            <person name="Shan D."/>
            <person name="Li X."/>
            <person name="Gu Z."/>
            <person name="Wei G."/>
            <person name="Gao Z."/>
            <person name="Shao Z."/>
        </authorList>
    </citation>
    <scope>NUCLEOTIDE SEQUENCE [LARGE SCALE GENOMIC DNA]</scope>
    <source>
        <strain evidence="5 6">DS-2</strain>
    </source>
</reference>
<dbReference type="PANTHER" id="PTHR38683:SF1">
    <property type="entry name" value="CHORISMATE PYRUVATE-LYASE"/>
    <property type="match status" value="1"/>
</dbReference>
<sequence length="177" mass="20125">MQYCFPLGDKTSWQQQVKCAENIQSWLADPSSLTAKLKSISHDFSLTLLGQGWQQQQSEASAYLAREVLLNCQGQAWVYAHTHIPQSSLVGDNAFLSHLENKPLGEAIFQQKNLVRAAIEFGQFDSRTPVWQMAEHWCGRQLGVMPPLLYGRRSRFVVNQQPIFVSEIFLPDSPLYL</sequence>
<comment type="similarity">
    <text evidence="4">Belongs to the UbiC family.</text>
</comment>
<dbReference type="UniPathway" id="UPA00232"/>
<keyword evidence="1 4" id="KW-0963">Cytoplasm</keyword>
<dbReference type="GO" id="GO:0042866">
    <property type="term" value="P:pyruvate biosynthetic process"/>
    <property type="evidence" value="ECO:0007669"/>
    <property type="project" value="UniProtKB-UniRule"/>
</dbReference>
<feature type="binding site" evidence="4">
    <location>
        <position position="167"/>
    </location>
    <ligand>
        <name>substrate</name>
    </ligand>
</feature>
<dbReference type="Proteomes" id="UP000019276">
    <property type="component" value="Unassembled WGS sequence"/>
</dbReference>
<dbReference type="EC" id="4.1.3.40" evidence="4"/>
<evidence type="ECO:0000256" key="1">
    <source>
        <dbReference type="ARBA" id="ARBA00022490"/>
    </source>
</evidence>
<keyword evidence="6" id="KW-1185">Reference proteome</keyword>
<dbReference type="OrthoDB" id="9789493at2"/>
<evidence type="ECO:0000256" key="3">
    <source>
        <dbReference type="ARBA" id="ARBA00023239"/>
    </source>
</evidence>
<proteinExistence type="inferred from homology"/>
<comment type="caution">
    <text evidence="4">Lacks conserved residue(s) required for the propagation of feature annotation.</text>
</comment>
<dbReference type="AlphaFoldDB" id="W7QB06"/>
<dbReference type="PANTHER" id="PTHR38683">
    <property type="entry name" value="CHORISMATE PYRUVATE-LYASE"/>
    <property type="match status" value="1"/>
</dbReference>
<keyword evidence="4" id="KW-0670">Pyruvate</keyword>
<dbReference type="InterPro" id="IPR007440">
    <property type="entry name" value="Chorismate--pyruvate_lyase"/>
</dbReference>
<keyword evidence="3 4" id="KW-0456">Lyase</keyword>
<dbReference type="HAMAP" id="MF_01632">
    <property type="entry name" value="UbiC"/>
    <property type="match status" value="1"/>
</dbReference>
<comment type="subcellular location">
    <subcellularLocation>
        <location evidence="4">Cytoplasm</location>
    </subcellularLocation>
</comment>
<protein>
    <recommendedName>
        <fullName evidence="4">Probable chorismate pyruvate-lyase</fullName>
        <shortName evidence="4">CL</shortName>
        <shortName evidence="4">CPL</shortName>
        <ecNumber evidence="4">4.1.3.40</ecNumber>
    </recommendedName>
</protein>
<keyword evidence="2 4" id="KW-0831">Ubiquinone biosynthesis</keyword>
<evidence type="ECO:0000313" key="5">
    <source>
        <dbReference type="EMBL" id="EWH10039.1"/>
    </source>
</evidence>
<dbReference type="eggNOG" id="COG3161">
    <property type="taxonomic scope" value="Bacteria"/>
</dbReference>
<gene>
    <name evidence="4" type="primary">ubiC</name>
    <name evidence="5" type="ORF">DS2_09612</name>
</gene>
<comment type="caution">
    <text evidence="5">The sequence shown here is derived from an EMBL/GenBank/DDBJ whole genome shotgun (WGS) entry which is preliminary data.</text>
</comment>
<dbReference type="EMBL" id="ARZY01000016">
    <property type="protein sequence ID" value="EWH10039.1"/>
    <property type="molecule type" value="Genomic_DNA"/>
</dbReference>
<dbReference type="Gene3D" id="3.40.1410.10">
    <property type="entry name" value="Chorismate lyase-like"/>
    <property type="match status" value="1"/>
</dbReference>
<dbReference type="GO" id="GO:0008813">
    <property type="term" value="F:chorismate lyase activity"/>
    <property type="evidence" value="ECO:0007669"/>
    <property type="project" value="UniProtKB-UniRule"/>
</dbReference>
<feature type="binding site" evidence="4">
    <location>
        <position position="66"/>
    </location>
    <ligand>
        <name>substrate</name>
    </ligand>
</feature>
<evidence type="ECO:0000313" key="6">
    <source>
        <dbReference type="Proteomes" id="UP000019276"/>
    </source>
</evidence>
<evidence type="ECO:0000256" key="4">
    <source>
        <dbReference type="HAMAP-Rule" id="MF_01632"/>
    </source>
</evidence>
<dbReference type="STRING" id="1328313.DS2_09612"/>
<accession>W7QB06</accession>
<dbReference type="GO" id="GO:0006744">
    <property type="term" value="P:ubiquinone biosynthetic process"/>
    <property type="evidence" value="ECO:0007669"/>
    <property type="project" value="UniProtKB-UniRule"/>
</dbReference>
<comment type="pathway">
    <text evidence="4">Cofactor biosynthesis; ubiquinone biosynthesis.</text>
</comment>
<dbReference type="RefSeq" id="WP_051479769.1">
    <property type="nucleotide sequence ID" value="NZ_ARZY01000016.1"/>
</dbReference>
<name>W7QB06_9ALTE</name>
<dbReference type="Pfam" id="PF04345">
    <property type="entry name" value="Chor_lyase"/>
    <property type="match status" value="1"/>
</dbReference>
<dbReference type="InterPro" id="IPR028978">
    <property type="entry name" value="Chorismate_lyase_/UTRA_dom_sf"/>
</dbReference>
<comment type="function">
    <text evidence="4">Removes the pyruvyl group from chorismate, with concomitant aromatization of the ring, to provide 4-hydroxybenzoate (4HB) for the ubiquinone pathway.</text>
</comment>
<feature type="binding site" evidence="4">
    <location>
        <position position="104"/>
    </location>
    <ligand>
        <name>substrate</name>
    </ligand>
</feature>
<dbReference type="GO" id="GO:0005829">
    <property type="term" value="C:cytosol"/>
    <property type="evidence" value="ECO:0007669"/>
    <property type="project" value="TreeGrafter"/>
</dbReference>
<dbReference type="SUPFAM" id="SSF64288">
    <property type="entry name" value="Chorismate lyase-like"/>
    <property type="match status" value="1"/>
</dbReference>
<evidence type="ECO:0000256" key="2">
    <source>
        <dbReference type="ARBA" id="ARBA00022688"/>
    </source>
</evidence>
<organism evidence="5 6">
    <name type="scientific">Catenovulum agarivorans DS-2</name>
    <dbReference type="NCBI Taxonomy" id="1328313"/>
    <lineage>
        <taxon>Bacteria</taxon>
        <taxon>Pseudomonadati</taxon>
        <taxon>Pseudomonadota</taxon>
        <taxon>Gammaproteobacteria</taxon>
        <taxon>Alteromonadales</taxon>
        <taxon>Alteromonadaceae</taxon>
        <taxon>Catenovulum</taxon>
    </lineage>
</organism>
<comment type="catalytic activity">
    <reaction evidence="4">
        <text>chorismate = 4-hydroxybenzoate + pyruvate</text>
        <dbReference type="Rhea" id="RHEA:16505"/>
        <dbReference type="ChEBI" id="CHEBI:15361"/>
        <dbReference type="ChEBI" id="CHEBI:17879"/>
        <dbReference type="ChEBI" id="CHEBI:29748"/>
        <dbReference type="EC" id="4.1.3.40"/>
    </reaction>
</comment>